<keyword evidence="2" id="KW-0732">Signal</keyword>
<proteinExistence type="predicted"/>
<comment type="caution">
    <text evidence="3">The sequence shown here is derived from an EMBL/GenBank/DDBJ whole genome shotgun (WGS) entry which is preliminary data.</text>
</comment>
<feature type="signal peptide" evidence="2">
    <location>
        <begin position="1"/>
        <end position="27"/>
    </location>
</feature>
<feature type="chain" id="PRO_5045375062" description="Porin" evidence="2">
    <location>
        <begin position="28"/>
        <end position="90"/>
    </location>
</feature>
<dbReference type="Proteomes" id="UP001549119">
    <property type="component" value="Unassembled WGS sequence"/>
</dbReference>
<feature type="region of interest" description="Disordered" evidence="1">
    <location>
        <begin position="41"/>
        <end position="74"/>
    </location>
</feature>
<organism evidence="3 4">
    <name type="scientific">Methylobacterium radiotolerans</name>
    <dbReference type="NCBI Taxonomy" id="31998"/>
    <lineage>
        <taxon>Bacteria</taxon>
        <taxon>Pseudomonadati</taxon>
        <taxon>Pseudomonadota</taxon>
        <taxon>Alphaproteobacteria</taxon>
        <taxon>Hyphomicrobiales</taxon>
        <taxon>Methylobacteriaceae</taxon>
        <taxon>Methylobacterium</taxon>
    </lineage>
</organism>
<evidence type="ECO:0000256" key="2">
    <source>
        <dbReference type="SAM" id="SignalP"/>
    </source>
</evidence>
<dbReference type="EMBL" id="JBEPNW010000002">
    <property type="protein sequence ID" value="MET3863492.1"/>
    <property type="molecule type" value="Genomic_DNA"/>
</dbReference>
<gene>
    <name evidence="3" type="ORF">ABIC20_000801</name>
</gene>
<name>A0ABV2NAI7_9HYPH</name>
<evidence type="ECO:0000256" key="1">
    <source>
        <dbReference type="SAM" id="MobiDB-lite"/>
    </source>
</evidence>
<evidence type="ECO:0000313" key="4">
    <source>
        <dbReference type="Proteomes" id="UP001549119"/>
    </source>
</evidence>
<sequence length="90" mass="9532">MTHPNRRLPLPLPLPLLLILVAGAAQAGEVPTRARLCPENLPEGVRLPPQPGCDTATRPPRPSRPGHFDLGDGTSIRIGGSASAIYGVRR</sequence>
<reference evidence="3 4" key="1">
    <citation type="submission" date="2024-06" db="EMBL/GenBank/DDBJ databases">
        <title>Genomics of switchgrass bacterial isolates.</title>
        <authorList>
            <person name="Shade A."/>
        </authorList>
    </citation>
    <scope>NUCLEOTIDE SEQUENCE [LARGE SCALE GENOMIC DNA]</scope>
    <source>
        <strain evidence="3 4">PvP084</strain>
    </source>
</reference>
<keyword evidence="4" id="KW-1185">Reference proteome</keyword>
<evidence type="ECO:0000313" key="3">
    <source>
        <dbReference type="EMBL" id="MET3863492.1"/>
    </source>
</evidence>
<evidence type="ECO:0008006" key="5">
    <source>
        <dbReference type="Google" id="ProtNLM"/>
    </source>
</evidence>
<protein>
    <recommendedName>
        <fullName evidence="5">Porin</fullName>
    </recommendedName>
</protein>
<accession>A0ABV2NAI7</accession>
<dbReference type="RefSeq" id="WP_209649933.1">
    <property type="nucleotide sequence ID" value="NZ_JBEPNV010000001.1"/>
</dbReference>